<protein>
    <submittedName>
        <fullName evidence="2">Uncharacterized protein</fullName>
    </submittedName>
</protein>
<reference evidence="2" key="1">
    <citation type="submission" date="2020-07" db="EMBL/GenBank/DDBJ databases">
        <authorList>
            <person name="Pothier F. J."/>
        </authorList>
    </citation>
    <scope>NUCLEOTIDE SEQUENCE</scope>
    <source>
        <strain evidence="2">CFBP 2533</strain>
    </source>
</reference>
<dbReference type="EMBL" id="LR828261">
    <property type="protein sequence ID" value="CAD0302999.1"/>
    <property type="molecule type" value="Genomic_DNA"/>
</dbReference>
<evidence type="ECO:0000313" key="2">
    <source>
        <dbReference type="EMBL" id="CAD0302999.1"/>
    </source>
</evidence>
<organism evidence="2">
    <name type="scientific">Xanthomonas hortorum pv. pelargonii</name>
    <dbReference type="NCBI Taxonomy" id="453602"/>
    <lineage>
        <taxon>Bacteria</taxon>
        <taxon>Pseudomonadati</taxon>
        <taxon>Pseudomonadota</taxon>
        <taxon>Gammaproteobacteria</taxon>
        <taxon>Lysobacterales</taxon>
        <taxon>Lysobacteraceae</taxon>
        <taxon>Xanthomonas</taxon>
    </lineage>
</organism>
<name>A0A6V7BPG4_9XANT</name>
<dbReference type="AlphaFoldDB" id="A0A6V7BPG4"/>
<proteinExistence type="predicted"/>
<sequence>MHIRYTPTNAPHALSINVAPISFGLGSADVPIARVTMSQYCNVTPVNRNPMNSNFSRSLLPLLMIAIALPSACTRTPSEARRDAGTSSAATVPPPLQKKGKSTNNGAEVVSANTTLQELERRLLRFIDRLTVPADLDYPQMESALGIKLGPPSDPAYPWRELKDAALADGYALYATHRPTKDGFSRIEIAVTLPDHSDPTRVPTSTCIWEAEALSKALEAMGYTRGGQRPFQGGWLRQHWRAIDGGSQIFSVSLLLYRTNEQSSQKECIYSVKIDGGKP</sequence>
<accession>A0A6V7BPG4</accession>
<dbReference type="EMBL" id="LR828261">
    <property type="protein sequence ID" value="CAD0302993.1"/>
    <property type="molecule type" value="Genomic_DNA"/>
</dbReference>
<evidence type="ECO:0000256" key="1">
    <source>
        <dbReference type="SAM" id="MobiDB-lite"/>
    </source>
</evidence>
<gene>
    <name evidence="2" type="ORF">CFBP2533_04200</name>
</gene>
<feature type="region of interest" description="Disordered" evidence="1">
    <location>
        <begin position="76"/>
        <end position="107"/>
    </location>
</feature>